<name>A0AA88M4T7_CHASR</name>
<reference evidence="1" key="1">
    <citation type="submission" date="2023-07" db="EMBL/GenBank/DDBJ databases">
        <title>Chromosome-level Genome Assembly of Striped Snakehead (Channa striata).</title>
        <authorList>
            <person name="Liu H."/>
        </authorList>
    </citation>
    <scope>NUCLEOTIDE SEQUENCE</scope>
    <source>
        <strain evidence="1">Gz</strain>
        <tissue evidence="1">Muscle</tissue>
    </source>
</reference>
<organism evidence="1 2">
    <name type="scientific">Channa striata</name>
    <name type="common">Snakehead murrel</name>
    <name type="synonym">Ophicephalus striatus</name>
    <dbReference type="NCBI Taxonomy" id="64152"/>
    <lineage>
        <taxon>Eukaryota</taxon>
        <taxon>Metazoa</taxon>
        <taxon>Chordata</taxon>
        <taxon>Craniata</taxon>
        <taxon>Vertebrata</taxon>
        <taxon>Euteleostomi</taxon>
        <taxon>Actinopterygii</taxon>
        <taxon>Neopterygii</taxon>
        <taxon>Teleostei</taxon>
        <taxon>Neoteleostei</taxon>
        <taxon>Acanthomorphata</taxon>
        <taxon>Anabantaria</taxon>
        <taxon>Anabantiformes</taxon>
        <taxon>Channoidei</taxon>
        <taxon>Channidae</taxon>
        <taxon>Channa</taxon>
    </lineage>
</organism>
<dbReference type="EMBL" id="JAUPFM010000015">
    <property type="protein sequence ID" value="KAK2828783.1"/>
    <property type="molecule type" value="Genomic_DNA"/>
</dbReference>
<comment type="caution">
    <text evidence="1">The sequence shown here is derived from an EMBL/GenBank/DDBJ whole genome shotgun (WGS) entry which is preliminary data.</text>
</comment>
<evidence type="ECO:0000313" key="1">
    <source>
        <dbReference type="EMBL" id="KAK2828783.1"/>
    </source>
</evidence>
<gene>
    <name evidence="1" type="ORF">Q5P01_019817</name>
</gene>
<dbReference type="AlphaFoldDB" id="A0AA88M4T7"/>
<accession>A0AA88M4T7</accession>
<dbReference type="Proteomes" id="UP001187415">
    <property type="component" value="Unassembled WGS sequence"/>
</dbReference>
<keyword evidence="2" id="KW-1185">Reference proteome</keyword>
<protein>
    <submittedName>
        <fullName evidence="1">Uncharacterized protein</fullName>
    </submittedName>
</protein>
<proteinExistence type="predicted"/>
<evidence type="ECO:0000313" key="2">
    <source>
        <dbReference type="Proteomes" id="UP001187415"/>
    </source>
</evidence>
<sequence>MSSRYANEPMAFKCRSPLGRAVRRLETIHGHMAAIKYIVGKRVSKPLKIQMKDYKSQHAANNCVLYPGQDIILYCHWLVIHQDASDRVTVELTHKQQE</sequence>